<dbReference type="SUPFAM" id="SSF53822">
    <property type="entry name" value="Periplasmic binding protein-like I"/>
    <property type="match status" value="1"/>
</dbReference>
<dbReference type="InterPro" id="IPR000843">
    <property type="entry name" value="HTH_LacI"/>
</dbReference>
<dbReference type="InterPro" id="IPR001761">
    <property type="entry name" value="Peripla_BP/Lac1_sug-bd_dom"/>
</dbReference>
<keyword evidence="3" id="KW-0804">Transcription</keyword>
<evidence type="ECO:0000256" key="3">
    <source>
        <dbReference type="ARBA" id="ARBA00023163"/>
    </source>
</evidence>
<accession>A0A7Y4D8N3</accession>
<dbReference type="PROSITE" id="PS00356">
    <property type="entry name" value="HTH_LACI_1"/>
    <property type="match status" value="1"/>
</dbReference>
<gene>
    <name evidence="5" type="ORF">F0234_15075</name>
</gene>
<dbReference type="Gene3D" id="1.10.260.40">
    <property type="entry name" value="lambda repressor-like DNA-binding domains"/>
    <property type="match status" value="1"/>
</dbReference>
<dbReference type="AlphaFoldDB" id="A0A7Y4D8N3"/>
<evidence type="ECO:0000256" key="2">
    <source>
        <dbReference type="ARBA" id="ARBA00023125"/>
    </source>
</evidence>
<keyword evidence="2" id="KW-0238">DNA-binding</keyword>
<dbReference type="SMART" id="SM00354">
    <property type="entry name" value="HTH_LACI"/>
    <property type="match status" value="1"/>
</dbReference>
<dbReference type="Gene3D" id="3.40.50.2300">
    <property type="match status" value="2"/>
</dbReference>
<dbReference type="Pfam" id="PF00356">
    <property type="entry name" value="LacI"/>
    <property type="match status" value="1"/>
</dbReference>
<dbReference type="Pfam" id="PF00532">
    <property type="entry name" value="Peripla_BP_1"/>
    <property type="match status" value="1"/>
</dbReference>
<dbReference type="InterPro" id="IPR010982">
    <property type="entry name" value="Lambda_DNA-bd_dom_sf"/>
</dbReference>
<organism evidence="5 6">
    <name type="scientific">Vibrio splendidus</name>
    <dbReference type="NCBI Taxonomy" id="29497"/>
    <lineage>
        <taxon>Bacteria</taxon>
        <taxon>Pseudomonadati</taxon>
        <taxon>Pseudomonadota</taxon>
        <taxon>Gammaproteobacteria</taxon>
        <taxon>Vibrionales</taxon>
        <taxon>Vibrionaceae</taxon>
        <taxon>Vibrio</taxon>
    </lineage>
</organism>
<proteinExistence type="predicted"/>
<dbReference type="EMBL" id="VTXL01000012">
    <property type="protein sequence ID" value="NOJ14083.1"/>
    <property type="molecule type" value="Genomic_DNA"/>
</dbReference>
<dbReference type="PANTHER" id="PTHR30146:SF154">
    <property type="entry name" value="TRANSCRIPTION REGULATOR, MEMBER OF GALR FAMILY"/>
    <property type="match status" value="1"/>
</dbReference>
<name>A0A7Y4D8N3_VIBSP</name>
<dbReference type="Proteomes" id="UP000519158">
    <property type="component" value="Unassembled WGS sequence"/>
</dbReference>
<protein>
    <submittedName>
        <fullName evidence="5">Substrate-binding domain-containing protein</fullName>
    </submittedName>
</protein>
<dbReference type="SUPFAM" id="SSF47413">
    <property type="entry name" value="lambda repressor-like DNA-binding domains"/>
    <property type="match status" value="1"/>
</dbReference>
<evidence type="ECO:0000313" key="6">
    <source>
        <dbReference type="Proteomes" id="UP000519158"/>
    </source>
</evidence>
<evidence type="ECO:0000256" key="1">
    <source>
        <dbReference type="ARBA" id="ARBA00023015"/>
    </source>
</evidence>
<dbReference type="CDD" id="cd01392">
    <property type="entry name" value="HTH_LacI"/>
    <property type="match status" value="1"/>
</dbReference>
<feature type="domain" description="HTH lacI-type" evidence="4">
    <location>
        <begin position="1"/>
        <end position="55"/>
    </location>
</feature>
<dbReference type="PROSITE" id="PS50932">
    <property type="entry name" value="HTH_LACI_2"/>
    <property type="match status" value="1"/>
</dbReference>
<dbReference type="RefSeq" id="WP_171329665.1">
    <property type="nucleotide sequence ID" value="NZ_CAWPOP010000004.1"/>
</dbReference>
<reference evidence="5 6" key="1">
    <citation type="submission" date="2019-09" db="EMBL/GenBank/DDBJ databases">
        <title>Draft genome sequencing and comparative genomics of hatchery-associated Vibrios.</title>
        <authorList>
            <person name="Kehlet-Delgado H."/>
            <person name="Mueller R.S."/>
        </authorList>
    </citation>
    <scope>NUCLEOTIDE SEQUENCE [LARGE SCALE GENOMIC DNA]</scope>
    <source>
        <strain evidence="5 6">99-70-13A3</strain>
    </source>
</reference>
<evidence type="ECO:0000259" key="4">
    <source>
        <dbReference type="PROSITE" id="PS50932"/>
    </source>
</evidence>
<comment type="caution">
    <text evidence="5">The sequence shown here is derived from an EMBL/GenBank/DDBJ whole genome shotgun (WGS) entry which is preliminary data.</text>
</comment>
<dbReference type="GO" id="GO:0003700">
    <property type="term" value="F:DNA-binding transcription factor activity"/>
    <property type="evidence" value="ECO:0007669"/>
    <property type="project" value="TreeGrafter"/>
</dbReference>
<dbReference type="InterPro" id="IPR028082">
    <property type="entry name" value="Peripla_BP_I"/>
</dbReference>
<dbReference type="GO" id="GO:0000976">
    <property type="term" value="F:transcription cis-regulatory region binding"/>
    <property type="evidence" value="ECO:0007669"/>
    <property type="project" value="TreeGrafter"/>
</dbReference>
<keyword evidence="1" id="KW-0805">Transcription regulation</keyword>
<sequence length="337" mass="37092">MNIKDVAVLAGVSPATVSRFVNTPESVASATAQKIERVIDTTGYRIDRKSHALEFNKNPTIGVLIPSLLNPVFSEVVAGIQQRARHFGYSTIVLDTQYDSEQEQQAAIDLIRQRVEGVILTIADVSDNAALELLRSFKFPYCLLHNQSVENEPCIYVDNYQAGKDVAQKILEYGHTKIGMITGHFASSDRAKKRYEGFKQGLYEKGVELNLLLEVDQNKLVPFTDSEMRLLSGECGPTVWFCSNDLLALKTINALKSKSRRIPEDVSVVGFDGMGLGQLVCPSLATVAVPHVDMGKMAVDILFNTKAGSIAQREFSLKYELQMEGSLGAVPVITQFS</sequence>
<dbReference type="PANTHER" id="PTHR30146">
    <property type="entry name" value="LACI-RELATED TRANSCRIPTIONAL REPRESSOR"/>
    <property type="match status" value="1"/>
</dbReference>
<evidence type="ECO:0000313" key="5">
    <source>
        <dbReference type="EMBL" id="NOJ14083.1"/>
    </source>
</evidence>